<dbReference type="InterPro" id="IPR043137">
    <property type="entry name" value="GGT_ssub_C"/>
</dbReference>
<dbReference type="EMBL" id="JGZO01000012">
    <property type="protein sequence ID" value="KFI93667.1"/>
    <property type="molecule type" value="Genomic_DNA"/>
</dbReference>
<evidence type="ECO:0000313" key="2">
    <source>
        <dbReference type="Proteomes" id="UP000029033"/>
    </source>
</evidence>
<keyword evidence="1" id="KW-0808">Transferase</keyword>
<dbReference type="Gene3D" id="3.60.20.40">
    <property type="match status" value="1"/>
</dbReference>
<dbReference type="STRING" id="158787.BSCA_0157"/>
<dbReference type="SUPFAM" id="SSF56235">
    <property type="entry name" value="N-terminal nucleophile aminohydrolases (Ntn hydrolases)"/>
    <property type="match status" value="1"/>
</dbReference>
<dbReference type="GO" id="GO:0036374">
    <property type="term" value="F:glutathione hydrolase activity"/>
    <property type="evidence" value="ECO:0007669"/>
    <property type="project" value="UniProtKB-EC"/>
</dbReference>
<name>A0A087DDR7_9BIFI</name>
<keyword evidence="1" id="KW-0378">Hydrolase</keyword>
<dbReference type="Pfam" id="PF01019">
    <property type="entry name" value="G_glu_transpept"/>
    <property type="match status" value="1"/>
</dbReference>
<keyword evidence="1" id="KW-0012">Acyltransferase</keyword>
<accession>A0A087DDR7</accession>
<protein>
    <submittedName>
        <fullName evidence="1">Gamma-glutamyltransferase</fullName>
        <ecNumber evidence="1">2.3.2.2</ecNumber>
        <ecNumber evidence="1">3.4.19.13</ecNumber>
    </submittedName>
</protein>
<organism evidence="1 2">
    <name type="scientific">Bifidobacterium scardovii</name>
    <dbReference type="NCBI Taxonomy" id="158787"/>
    <lineage>
        <taxon>Bacteria</taxon>
        <taxon>Bacillati</taxon>
        <taxon>Actinomycetota</taxon>
        <taxon>Actinomycetes</taxon>
        <taxon>Bifidobacteriales</taxon>
        <taxon>Bifidobacteriaceae</taxon>
        <taxon>Bifidobacterium</taxon>
    </lineage>
</organism>
<dbReference type="InterPro" id="IPR029055">
    <property type="entry name" value="Ntn_hydrolases_N"/>
</dbReference>
<dbReference type="EC" id="3.4.19.13" evidence="1"/>
<dbReference type="GO" id="GO:0103068">
    <property type="term" value="F:leukotriene C4 gamma-glutamyl transferase activity"/>
    <property type="evidence" value="ECO:0007669"/>
    <property type="project" value="UniProtKB-EC"/>
</dbReference>
<gene>
    <name evidence="1" type="ORF">BSCA_0157</name>
</gene>
<dbReference type="InterPro" id="IPR043138">
    <property type="entry name" value="GGT_lsub"/>
</dbReference>
<sequence>MVHTMFDPLSQRYPSQRFPIYAGHAMVNCSTPQASAAGMQALLRGGNAFDAAVAAASALTVVEPTANGIGADAFCIAWSAKEHRLIGLNSSGPAPQGISIDRVIADGHAGNGHMPALGWTPVTVPGAPAAWAAINKRYGRLSLSEDLAPAVDYARNGYPANPNLAMWWDRATASYRRHNADGRFDEWFRVFTSNGRAPAAGDIVTLPEHAATLESIGASDARSFYEGDLARLIDKASREAGGYLRYDDLAAYRAQWGEPMRLDYRGWQVCEIPPNGQGIVALMALNILRNFDIPAKPDAATYHRQIEAIKIAFADAFDTVTDPDDSSVDYARYLAPEYGEEKVRLIGNTAKIRTTRTPSSSGTVYLCCADGEGNMVSYIQSNYMGFGSGIVVPGTGIALQNRGADFSLDPSRANALKPGKRTYHTIIPGFLMRDGRPVGPFGVMGGYMQPQGHVQVAMNTIDFHLDPQQALDAPRWRWDHRNAMRVEALRFDARIARELASRGHDTTMSLEPADFGRGQMIMRLDNGALVGGTESRTDSNIACW</sequence>
<dbReference type="InterPro" id="IPR052896">
    <property type="entry name" value="GGT-like_enzyme"/>
</dbReference>
<dbReference type="Gene3D" id="1.10.246.130">
    <property type="match status" value="1"/>
</dbReference>
<dbReference type="PANTHER" id="PTHR43881:SF1">
    <property type="entry name" value="GAMMA-GLUTAMYLTRANSPEPTIDASE (AFU_ORTHOLOGUE AFUA_4G13580)"/>
    <property type="match status" value="1"/>
</dbReference>
<keyword evidence="2" id="KW-1185">Reference proteome</keyword>
<dbReference type="EC" id="2.3.2.2" evidence="1"/>
<dbReference type="OrthoDB" id="9781342at2"/>
<dbReference type="eggNOG" id="COG0405">
    <property type="taxonomic scope" value="Bacteria"/>
</dbReference>
<dbReference type="AlphaFoldDB" id="A0A087DDR7"/>
<dbReference type="Proteomes" id="UP000029033">
    <property type="component" value="Unassembled WGS sequence"/>
</dbReference>
<comment type="caution">
    <text evidence="1">The sequence shown here is derived from an EMBL/GenBank/DDBJ whole genome shotgun (WGS) entry which is preliminary data.</text>
</comment>
<dbReference type="PANTHER" id="PTHR43881">
    <property type="entry name" value="GAMMA-GLUTAMYLTRANSPEPTIDASE (AFU_ORTHOLOGUE AFUA_4G13580)"/>
    <property type="match status" value="1"/>
</dbReference>
<proteinExistence type="predicted"/>
<reference evidence="1 2" key="1">
    <citation type="submission" date="2014-03" db="EMBL/GenBank/DDBJ databases">
        <title>Genomics of Bifidobacteria.</title>
        <authorList>
            <person name="Ventura M."/>
            <person name="Milani C."/>
            <person name="Lugli G.A."/>
        </authorList>
    </citation>
    <scope>NUCLEOTIDE SEQUENCE [LARGE SCALE GENOMIC DNA]</scope>
    <source>
        <strain evidence="1 2">LMG 21589</strain>
    </source>
</reference>
<dbReference type="PRINTS" id="PR01210">
    <property type="entry name" value="GGTRANSPTASE"/>
</dbReference>
<evidence type="ECO:0000313" key="1">
    <source>
        <dbReference type="EMBL" id="KFI93667.1"/>
    </source>
</evidence>